<feature type="domain" description="Fibronectin type-III" evidence="2">
    <location>
        <begin position="2257"/>
        <end position="2343"/>
    </location>
</feature>
<dbReference type="EMBL" id="CAAE01014992">
    <property type="protein sequence ID" value="CAG07708.1"/>
    <property type="molecule type" value="Genomic_DNA"/>
</dbReference>
<feature type="domain" description="Fibronectin type-III" evidence="2">
    <location>
        <begin position="1585"/>
        <end position="1670"/>
    </location>
</feature>
<sequence length="3982" mass="425336">METDVEGSDDDAQGQSNRSLLWERCIQQSIFVDLSEDESLNLSDLERSLVLHVSQAESAASVPSIHLSAEHADLSDVTSSESSVNSQSDGAVEVQSRMLQPPSQHPNRTSGFDNSGQNTSDEEQEELLYDGNLGTNHSTDGKETVHTSPDGPGLSGPDTGNKEHVTEGLVPVEQSPEKSTDTEKKQESVLIPSNQSGCCPSPADIHQLLLRHFPQEELLQVDRLIQAETLPEVSLLESMDDTGCSLVSTHNTHSASDSAVVSSEEKNSDSEGKGAGKTEVTTDSSDGSGGSSVVGVSKQDKAGEDQQIPKVPLLRMRSFSDMKYGQEDRSLQSNDTVGTSASCRQPEEAPSDGERMTAELRDVVGQFMHKMLRSILEAQDQLERRYISKKEEHRALEMQNYMGLSRNTGTFDPNRHVEGDIFRIGMHLEDIKEMIDRNTSSELITSDASLRASGRSSSVKVRCLHTSDQELDVLTAEAEEEMSSALSEALDHSDILEYLSKAKQSSRQSQRTPERWVQPQNDALSHSDSEGSCSNVQTVQSVVTRQGWDGPRHSAVAVGVEQWVENTTKLSSLRLQGAKSVDSTGSGKVQQYTKLSVGGRTTPGFKASITESFYSKERRPLFSSAYLQKPLLQVSYGSSSSLPASYKVREPSVLQSASSHRKRSTQSDTALLPSDVHFQRTPSPVSVAPKLNTTLSVFTVTSKSMMVQWSSHSGASSYKITATPKNSPERPVFAQFGGNTVMGSINSLSPNTVYSITLQAMDNAFNVLSSAQLEETTAPEVPAIEQAYSKHSDSITVEFTEVSGATSYVLRAESDIVVQAPMLTTTSPNDRTIFVNWTSVEHAVLYTLCIIREGSSLRHKVNTSNTELTFDGLEAGTTYCIKGTVWDSEGRPGDDLTVCQITRPLSPNVIHIQMTQGRSLEVAVYWLSVQGAENYIAVTSNGQNCSSESQTYCFITPVECGQNHSITVIAYNSAGPSNPSQPAEYITYPCPPENIWVEEPTAGNCSVVWEQVPLVDYYIAFIKRDDGMEKSCNTTETTCQFFCMCGYTYLTTVFPYNLAGSSPYSHVRNYTTSMSPCTKTDHLWLIMHFHRVFGSFSSLPVPCCPDDVTINLVSTETLEIMWSPVKGAELYETTAEQTNDVIHCNDTAPVCALSDLTCNTAYSVTVTPCSDLRGCNRTCTSHTHETAPCAPEILNLTQTNSSTYRVFFSSPNAPNTNYTVTATGHYDKHTCQTTNSSCELTQLPCGSTYDVMAVATTKVGRGLPGFSKTLETGPCCPSSVNVSQVTQAMTNVTWSSGTGARSYITTLTSSRGHAKCHTLDTHCLMGCITCGTNYSVNLEAISSTGHTSECRYRGFSSSPCCPTNLKLYRMDNNTLRVQWRSIGPQTHNHTVDLYGTGTNYTCIAAAGIRYCDIQEEICGEVYRVVAAPVGQNGVKVNFCQPRTYSVLCPGSNAGVGCSIVSVDSPSASTLNVKWSSYSMATVYLLDLRVVNSTTIAPVVVMTTAPNTGRLVQGLQPGHHYQITMKVFEYTTVVCTNVTEAMTASTSCQISMLKCGEKYEVHVTAISDDCTSTSNTSATFETMPCAPANPQTLHSCSSNAIAFSWESTNNTFYYVATAEDNAGKVTECRTTDNMCYFTNTGCGQLYKYKVYAVSHCNSEVSHPKFVRTSPCLPTNIRTGAECQAEMLITTWDSALGAVSYTVEAQGNTGQTYNCTSSANSCAVTGVPCGEHLSVWISASNDNCTTEKVLGEVAQTGSQNSARFNWTSSIGVVFYIAVAEDVNGNTYSCNSMGTDCLMEGLSCGQKYNGSIIGTNLNCNSTASEVVTFTTGPCPPTNIEAFRDCGTNRALIVWQNHQPTGVYTTTLQEATGAQLTCTSNTVNNCNITSLPCGRKYNITVTYNDGRCLSTSTPIRMDSGMQCTAEGLICGSSYVVNVFSITGTCFSLPSTDVTVHTLPCPPTNVTAAHACAPNPVPVTWVASQGAKYYTAVAVSWAASANALTYTVTAASAGQTLTCSSPSTNCTLSNLVCGEPYDILVTATDGTCVSNHSAPFRQDEGPCSPSIQNSSLICDTNSSLLSWTPLVDATAPCQPSNLTARVDCGTNNATFSWAVTSDASFYTVEVTGEHGHVTSCSSNTTSCSARLHCGRSYSASLVASTESCNSSKHADIRFNSDNIAAEIQCNTNVMNISWTQTPGSDNYTAWAISTNGRRRSCNSTSDSCSIHNLQCGETYEVAVTSSSMGCDIIAGSGFRVHSAPCKPENTSVQQNCSNNIMTVQWNESNTTQNYTVKASSAAGVNATCESSERHCTFLNLTCGQLYTFTVVGHSNMCMSEMSTPIEKLTAPCPPVNISAKHNCTTHRAVVRWGSAAASTGYNVLAISASGGNSSCSDMGTSCQLSDLACGQNYSVVVEAMHSGCPGPASTPVTLTTEPCTPMNLSVHYNVSTAQVTWGAAGGASSYSAEAVADQGSAVRCNATGNNCLLTDLQCGQIYNVSVTAHTWECDSETSLTHRITTEPCPPTNIQASLECELHSATVSWQQSNLTTGYVAYLDNQSGHDTSCTATQAHTQCVVSGIVCGSVYSVWVKALGVQNNSTDSTTVTLTTGPCQVSGVRAVIDCAADSAVVSWQPSSGAVSYISELTAASGHVTSCATNLTNCELGSVQCGEEYNVTVKAVGGACNSTAQLAGSLSTEPCAPGNLSVSYNVSIAKVMWHAARGASSYSVQAVTNQALTATCNTSRSECFISGLQCGQTYNVTVAAHNRACNNTVVSEIYRLLTAPCMPAELHVDVECSSDVAAVVSWNASYGTANFSLTAIISGALQTLCTTRHNACNVTGLSCGETYNLSLTASNDQCSLAAPTHTNLTARPCPPQHVAVALQCGSGTAVVSWEDRSDVELYGAEAVKTSGNQVHNCTSTGSTCRFSALDCGETYNFSVTAYSQGCSSQASSTVSIQTAPCIPRDVTTNVQCESDRGSVSWTPSDGAKSYIAVATGHDGHQHVCLTNTTSCTWSDLHCGGEYTVVVRAKDSNCTSLPSNSSVIYTGMLHTPKNTVLCYKRSYFYFTPFFSDPCLPHNLTASVNCDMRVLSLSWDGRNGTNLYVVSAEAADQTTNVTTNVTTAHFSDLSCGQNYSFSVAPHSQHCPGIPSTLASIQTWPCPPVRISTMQDCLSAIVMVSWEASNGSDFYSATMEAESGVSNMCMSDSNQCSVPGLICGHNFSVTVTASNQQCKINSTETTSLQSVPCAPTNVSMVTDCTNNTALVSWAPSLGAARYTVTAQSHQSNVSCRTSDLTCNLDTFTCGNSYAIQVVAMDGSCSSAPSQVQMFNTVIPDNGGARKTCNTTNTTCSISNVTCGNTFSVHVTSVRGSCHSQRSQAISIQSAPCQPRRIRRNLDCVTNSAWVSWDAAAGADSYFVSAVGGGGSKTNCSTSSNTTCEVEDLACGVLYNVSVVAINSNCDSQPSETITLETGISDNKNQITHSAVSVTTPVLFPAPCSLSGVTAASQCHNSTILVMWDLMEGGQGNALYSATAEARDHTYLSCNITGTSCYLRGAQCDARYSIIVSASSNQCSSLRSPPYRISMDGHNRTCNTTSTNCTLSRLLCEQRYSVFVTASHENCTSQASTNVTITTGPCQPDDLSVKYHCNNQSALLSWAHRQSAVEYYGYAQSGNGSKLLCQSPTTSCTIQGLDCGAAYNFSVQASDGVCNSSLSQSVLNTAVPCPPDTVELQLFPMQMETQVMRFEWTQVNCSHPQYLLKLSGSLLGDNQAQFELSSYWTSRTYFEIPLPCGSAYTATVESRTAAGTSDPSVALTGNTAPCPPTEVVYSGNSTSATVAWNASVFATTYTVYDASVAPRQQLCSTASLSCSLINVASTSLVMTASNAAGESETSNVTIEAVSPLRVNVTHVSSTLIYLEWSPGDEEATYTVFIREQGGSVAHAEPRKLTVVGNQVFVMDLRPTSTYCLWVSAGEEPEPDSEPVCVQTASESHSR</sequence>
<dbReference type="KEGG" id="tng:GSTEN00028477G001"/>
<feature type="compositionally biased region" description="Low complexity" evidence="1">
    <location>
        <begin position="75"/>
        <end position="89"/>
    </location>
</feature>
<feature type="compositionally biased region" description="Basic and acidic residues" evidence="1">
    <location>
        <begin position="175"/>
        <end position="187"/>
    </location>
</feature>
<proteinExistence type="predicted"/>
<feature type="domain" description="Fibronectin type-III" evidence="2">
    <location>
        <begin position="691"/>
        <end position="780"/>
    </location>
</feature>
<feature type="region of interest" description="Disordered" evidence="1">
    <location>
        <begin position="72"/>
        <end position="198"/>
    </location>
</feature>
<feature type="domain" description="Fibronectin type-III" evidence="2">
    <location>
        <begin position="3627"/>
        <end position="3716"/>
    </location>
</feature>
<feature type="compositionally biased region" description="Basic and acidic residues" evidence="1">
    <location>
        <begin position="318"/>
        <end position="330"/>
    </location>
</feature>
<dbReference type="InterPro" id="IPR003961">
    <property type="entry name" value="FN3_dom"/>
</dbReference>
<feature type="domain" description="Fibronectin type-III" evidence="2">
    <location>
        <begin position="3378"/>
        <end position="3465"/>
    </location>
</feature>
<gene>
    <name evidence="3" type="ORF">GSTENG00028477001</name>
</gene>
<name>Q4RV74_TETNG</name>
<protein>
    <submittedName>
        <fullName evidence="3">(spotted green pufferfish) hypothetical protein</fullName>
    </submittedName>
</protein>
<feature type="region of interest" description="Disordered" evidence="1">
    <location>
        <begin position="502"/>
        <end position="535"/>
    </location>
</feature>
<feature type="region of interest" description="Disordered" evidence="1">
    <location>
        <begin position="3961"/>
        <end position="3982"/>
    </location>
</feature>
<reference evidence="3" key="1">
    <citation type="journal article" date="2004" name="Nature">
        <title>Genome duplication in the teleost fish Tetraodon nigroviridis reveals the early vertebrate proto-karyotype.</title>
        <authorList>
            <person name="Jaillon O."/>
            <person name="Aury J.-M."/>
            <person name="Brunet F."/>
            <person name="Petit J.-L."/>
            <person name="Stange-Thomann N."/>
            <person name="Mauceli E."/>
            <person name="Bouneau L."/>
            <person name="Fischer C."/>
            <person name="Ozouf-Costaz C."/>
            <person name="Bernot A."/>
            <person name="Nicaud S."/>
            <person name="Jaffe D."/>
            <person name="Fisher S."/>
            <person name="Lutfalla G."/>
            <person name="Dossat C."/>
            <person name="Segurens B."/>
            <person name="Dasilva C."/>
            <person name="Salanoubat M."/>
            <person name="Levy M."/>
            <person name="Boudet N."/>
            <person name="Castellano S."/>
            <person name="Anthouard V."/>
            <person name="Jubin C."/>
            <person name="Castelli V."/>
            <person name="Katinka M."/>
            <person name="Vacherie B."/>
            <person name="Biemont C."/>
            <person name="Skalli Z."/>
            <person name="Cattolico L."/>
            <person name="Poulain J."/>
            <person name="De Berardinis V."/>
            <person name="Cruaud C."/>
            <person name="Duprat S."/>
            <person name="Brottier P."/>
            <person name="Coutanceau J.-P."/>
            <person name="Gouzy J."/>
            <person name="Parra G."/>
            <person name="Lardier G."/>
            <person name="Chapple C."/>
            <person name="McKernan K.J."/>
            <person name="McEwan P."/>
            <person name="Bosak S."/>
            <person name="Kellis M."/>
            <person name="Volff J.-N."/>
            <person name="Guigo R."/>
            <person name="Zody M.C."/>
            <person name="Mesirov J."/>
            <person name="Lindblad-Toh K."/>
            <person name="Birren B."/>
            <person name="Nusbaum C."/>
            <person name="Kahn D."/>
            <person name="Robinson-Rechavi M."/>
            <person name="Laudet V."/>
            <person name="Schachter V."/>
            <person name="Quetier F."/>
            <person name="Saurin W."/>
            <person name="Scarpelli C."/>
            <person name="Wincker P."/>
            <person name="Lander E.S."/>
            <person name="Weissenbach J."/>
            <person name="Roest Crollius H."/>
        </authorList>
    </citation>
    <scope>NUCLEOTIDE SEQUENCE [LARGE SCALE GENOMIC DNA]</scope>
</reference>
<feature type="region of interest" description="Disordered" evidence="1">
    <location>
        <begin position="653"/>
        <end position="675"/>
    </location>
</feature>
<feature type="compositionally biased region" description="Basic and acidic residues" evidence="1">
    <location>
        <begin position="263"/>
        <end position="276"/>
    </location>
</feature>
<evidence type="ECO:0000256" key="1">
    <source>
        <dbReference type="SAM" id="MobiDB-lite"/>
    </source>
</evidence>
<feature type="domain" description="Fibronectin type-III" evidence="2">
    <location>
        <begin position="991"/>
        <end position="1075"/>
    </location>
</feature>
<dbReference type="PANTHER" id="PTHR47135">
    <property type="entry name" value="FIBRONECTIN TYPE III DOMAIN-CONTAINING PROTEIN 7"/>
    <property type="match status" value="1"/>
</dbReference>
<feature type="compositionally biased region" description="Polar residues" evidence="1">
    <location>
        <begin position="97"/>
        <end position="119"/>
    </location>
</feature>
<dbReference type="PANTHER" id="PTHR47135:SF4">
    <property type="match status" value="1"/>
</dbReference>
<feature type="domain" description="Fibronectin type-III" evidence="2">
    <location>
        <begin position="2431"/>
        <end position="2515"/>
    </location>
</feature>
<feature type="domain" description="Fibronectin type-III" evidence="2">
    <location>
        <begin position="2516"/>
        <end position="2604"/>
    </location>
</feature>
<feature type="domain" description="Fibronectin type-III" evidence="2">
    <location>
        <begin position="3890"/>
        <end position="3978"/>
    </location>
</feature>
<dbReference type="InterPro" id="IPR013783">
    <property type="entry name" value="Ig-like_fold"/>
</dbReference>
<dbReference type="SMART" id="SM00060">
    <property type="entry name" value="FN3"/>
    <property type="match status" value="28"/>
</dbReference>
<feature type="region of interest" description="Disordered" evidence="1">
    <location>
        <begin position="246"/>
        <end position="354"/>
    </location>
</feature>
<dbReference type="InterPro" id="IPR036116">
    <property type="entry name" value="FN3_sf"/>
</dbReference>
<feature type="domain" description="Fibronectin type-III" evidence="2">
    <location>
        <begin position="3239"/>
        <end position="3324"/>
    </location>
</feature>
<feature type="domain" description="Fibronectin type-III" evidence="2">
    <location>
        <begin position="2866"/>
        <end position="2953"/>
    </location>
</feature>
<feature type="compositionally biased region" description="Polar residues" evidence="1">
    <location>
        <begin position="331"/>
        <end position="343"/>
    </location>
</feature>
<feature type="domain" description="Fibronectin type-III" evidence="2">
    <location>
        <begin position="1190"/>
        <end position="1275"/>
    </location>
</feature>
<dbReference type="OrthoDB" id="9908419at2759"/>
<feature type="compositionally biased region" description="Polar residues" evidence="1">
    <location>
        <begin position="518"/>
        <end position="535"/>
    </location>
</feature>
<comment type="caution">
    <text evidence="3">The sequence shown here is derived from an EMBL/GenBank/DDBJ whole genome shotgun (WGS) entry which is preliminary data.</text>
</comment>
<feature type="domain" description="Fibronectin type-III" evidence="2">
    <location>
        <begin position="892"/>
        <end position="990"/>
    </location>
</feature>
<dbReference type="PROSITE" id="PS50853">
    <property type="entry name" value="FN3"/>
    <property type="match status" value="17"/>
</dbReference>
<dbReference type="Pfam" id="PF00041">
    <property type="entry name" value="fn3"/>
    <property type="match status" value="2"/>
</dbReference>
<dbReference type="CDD" id="cd00063">
    <property type="entry name" value="FN3"/>
    <property type="match status" value="6"/>
</dbReference>
<feature type="domain" description="Fibronectin type-III" evidence="2">
    <location>
        <begin position="2605"/>
        <end position="2691"/>
    </location>
</feature>
<dbReference type="Gene3D" id="2.60.40.10">
    <property type="entry name" value="Immunoglobulins"/>
    <property type="match status" value="16"/>
</dbReference>
<accession>Q4RV74</accession>
<feature type="domain" description="Fibronectin type-III" evidence="2">
    <location>
        <begin position="2954"/>
        <end position="3040"/>
    </location>
</feature>
<organism evidence="3">
    <name type="scientific">Tetraodon nigroviridis</name>
    <name type="common">Spotted green pufferfish</name>
    <name type="synonym">Chelonodon nigroviridis</name>
    <dbReference type="NCBI Taxonomy" id="99883"/>
    <lineage>
        <taxon>Eukaryota</taxon>
        <taxon>Metazoa</taxon>
        <taxon>Chordata</taxon>
        <taxon>Craniata</taxon>
        <taxon>Vertebrata</taxon>
        <taxon>Euteleostomi</taxon>
        <taxon>Actinopterygii</taxon>
        <taxon>Neopterygii</taxon>
        <taxon>Teleostei</taxon>
        <taxon>Neoteleostei</taxon>
        <taxon>Acanthomorphata</taxon>
        <taxon>Eupercaria</taxon>
        <taxon>Tetraodontiformes</taxon>
        <taxon>Tetradontoidea</taxon>
        <taxon>Tetraodontidae</taxon>
        <taxon>Tetraodon</taxon>
    </lineage>
</organism>
<evidence type="ECO:0000313" key="3">
    <source>
        <dbReference type="EMBL" id="CAG07708.1"/>
    </source>
</evidence>
<feature type="domain" description="Fibronectin type-III" evidence="2">
    <location>
        <begin position="2344"/>
        <end position="2430"/>
    </location>
</feature>
<feature type="domain" description="Fibronectin type-III" evidence="2">
    <location>
        <begin position="3066"/>
        <end position="3151"/>
    </location>
</feature>
<reference evidence="3" key="2">
    <citation type="submission" date="2004-02" db="EMBL/GenBank/DDBJ databases">
        <authorList>
            <consortium name="Genoscope"/>
            <consortium name="Whitehead Institute Centre for Genome Research"/>
        </authorList>
    </citation>
    <scope>NUCLEOTIDE SEQUENCE</scope>
</reference>
<dbReference type="SUPFAM" id="SSF49265">
    <property type="entry name" value="Fibronectin type III"/>
    <property type="match status" value="21"/>
</dbReference>
<evidence type="ECO:0000259" key="2">
    <source>
        <dbReference type="PROSITE" id="PS50853"/>
    </source>
</evidence>